<evidence type="ECO:0000313" key="3">
    <source>
        <dbReference type="Proteomes" id="UP000789831"/>
    </source>
</evidence>
<protein>
    <submittedName>
        <fullName evidence="2">10740_t:CDS:1</fullName>
    </submittedName>
</protein>
<feature type="region of interest" description="Disordered" evidence="1">
    <location>
        <begin position="56"/>
        <end position="80"/>
    </location>
</feature>
<sequence>MQARFPNKRLKWEVMLFSGFRNNMIQQNYDFVFDPKSGSHDYNYDLPQCTMRRAHSQMMRNETRSVESFDNGIDNGIEPV</sequence>
<organism evidence="2 3">
    <name type="scientific">Ambispora gerdemannii</name>
    <dbReference type="NCBI Taxonomy" id="144530"/>
    <lineage>
        <taxon>Eukaryota</taxon>
        <taxon>Fungi</taxon>
        <taxon>Fungi incertae sedis</taxon>
        <taxon>Mucoromycota</taxon>
        <taxon>Glomeromycotina</taxon>
        <taxon>Glomeromycetes</taxon>
        <taxon>Archaeosporales</taxon>
        <taxon>Ambisporaceae</taxon>
        <taxon>Ambispora</taxon>
    </lineage>
</organism>
<dbReference type="AlphaFoldDB" id="A0A9N9GTT9"/>
<feature type="non-terminal residue" evidence="2">
    <location>
        <position position="80"/>
    </location>
</feature>
<proteinExistence type="predicted"/>
<dbReference type="EMBL" id="CAJVPL010003484">
    <property type="protein sequence ID" value="CAG8633649.1"/>
    <property type="molecule type" value="Genomic_DNA"/>
</dbReference>
<evidence type="ECO:0000256" key="1">
    <source>
        <dbReference type="SAM" id="MobiDB-lite"/>
    </source>
</evidence>
<keyword evidence="3" id="KW-1185">Reference proteome</keyword>
<comment type="caution">
    <text evidence="2">The sequence shown here is derived from an EMBL/GenBank/DDBJ whole genome shotgun (WGS) entry which is preliminary data.</text>
</comment>
<accession>A0A9N9GTT9</accession>
<name>A0A9N9GTT9_9GLOM</name>
<gene>
    <name evidence="2" type="ORF">AGERDE_LOCUS10645</name>
</gene>
<reference evidence="2" key="1">
    <citation type="submission" date="2021-06" db="EMBL/GenBank/DDBJ databases">
        <authorList>
            <person name="Kallberg Y."/>
            <person name="Tangrot J."/>
            <person name="Rosling A."/>
        </authorList>
    </citation>
    <scope>NUCLEOTIDE SEQUENCE</scope>
    <source>
        <strain evidence="2">MT106</strain>
    </source>
</reference>
<dbReference type="Proteomes" id="UP000789831">
    <property type="component" value="Unassembled WGS sequence"/>
</dbReference>
<evidence type="ECO:0000313" key="2">
    <source>
        <dbReference type="EMBL" id="CAG8633649.1"/>
    </source>
</evidence>